<gene>
    <name evidence="1" type="ORF">RRG08_022304</name>
</gene>
<dbReference type="EMBL" id="JAWDGP010003531">
    <property type="protein sequence ID" value="KAK3773595.1"/>
    <property type="molecule type" value="Genomic_DNA"/>
</dbReference>
<evidence type="ECO:0000313" key="1">
    <source>
        <dbReference type="EMBL" id="KAK3773595.1"/>
    </source>
</evidence>
<evidence type="ECO:0000313" key="2">
    <source>
        <dbReference type="Proteomes" id="UP001283361"/>
    </source>
</evidence>
<sequence>MNGQATTSLPRSACPYLYVFSNWTNYRPLAARGCSPFAVLRTTNELRIEGKRGAPVYPISSFFTLKLSQKDNRTRGVTVKIKSEVLALGLRTTMLVRVSGSRLVRLSGNKPDPLAISFRLERTRPLLSATRGRFQQPWRVQLLGGANQKVSVS</sequence>
<dbReference type="Proteomes" id="UP001283361">
    <property type="component" value="Unassembled WGS sequence"/>
</dbReference>
<organism evidence="1 2">
    <name type="scientific">Elysia crispata</name>
    <name type="common">lettuce slug</name>
    <dbReference type="NCBI Taxonomy" id="231223"/>
    <lineage>
        <taxon>Eukaryota</taxon>
        <taxon>Metazoa</taxon>
        <taxon>Spiralia</taxon>
        <taxon>Lophotrochozoa</taxon>
        <taxon>Mollusca</taxon>
        <taxon>Gastropoda</taxon>
        <taxon>Heterobranchia</taxon>
        <taxon>Euthyneura</taxon>
        <taxon>Panpulmonata</taxon>
        <taxon>Sacoglossa</taxon>
        <taxon>Placobranchoidea</taxon>
        <taxon>Plakobranchidae</taxon>
        <taxon>Elysia</taxon>
    </lineage>
</organism>
<accession>A0AAE1DKX7</accession>
<keyword evidence="2" id="KW-1185">Reference proteome</keyword>
<proteinExistence type="predicted"/>
<reference evidence="1" key="1">
    <citation type="journal article" date="2023" name="G3 (Bethesda)">
        <title>A reference genome for the long-term kleptoplast-retaining sea slug Elysia crispata morphotype clarki.</title>
        <authorList>
            <person name="Eastman K.E."/>
            <person name="Pendleton A.L."/>
            <person name="Shaikh M.A."/>
            <person name="Suttiyut T."/>
            <person name="Ogas R."/>
            <person name="Tomko P."/>
            <person name="Gavelis G."/>
            <person name="Widhalm J.R."/>
            <person name="Wisecaver J.H."/>
        </authorList>
    </citation>
    <scope>NUCLEOTIDE SEQUENCE</scope>
    <source>
        <strain evidence="1">ECLA1</strain>
    </source>
</reference>
<protein>
    <submittedName>
        <fullName evidence="1">Uncharacterized protein</fullName>
    </submittedName>
</protein>
<dbReference type="AlphaFoldDB" id="A0AAE1DKX7"/>
<name>A0AAE1DKX7_9GAST</name>
<comment type="caution">
    <text evidence="1">The sequence shown here is derived from an EMBL/GenBank/DDBJ whole genome shotgun (WGS) entry which is preliminary data.</text>
</comment>